<organism evidence="1 2">
    <name type="scientific">Nonomuraea montanisoli</name>
    <dbReference type="NCBI Taxonomy" id="2741721"/>
    <lineage>
        <taxon>Bacteria</taxon>
        <taxon>Bacillati</taxon>
        <taxon>Actinomycetota</taxon>
        <taxon>Actinomycetes</taxon>
        <taxon>Streptosporangiales</taxon>
        <taxon>Streptosporangiaceae</taxon>
        <taxon>Nonomuraea</taxon>
    </lineage>
</organism>
<comment type="caution">
    <text evidence="1">The sequence shown here is derived from an EMBL/GenBank/DDBJ whole genome shotgun (WGS) entry which is preliminary data.</text>
</comment>
<sequence>MAGICVVAISAPIAAMATRGTDERGDVATVATEPSLGNPVWDTTPIGKRLTIDNPSEKRPISFWYARTKSGATVFCQESTSRSGWRWQFCGDESVDGEEATDQGSTQSFPLPARGKVLHYGTAQAKVVRVAAVLKEGGRVTGTLQTPQGAPQAVWTVTVPADKTVTALEFAGGDGGTIKRIKPRPMVVPEADAKPVGPTVEMPGKLDAGLYETPDKSLIWKLDGQAVGVNGLSPGMAVSERGGPDRALIDMGGRPMKVELREHKEHWFGITSTRTARVALVFKDGTSVSADTRPDPWRIGGFRMFAGTQRRTDDLYAEGFKIVGYGKDGMELWREDHEPTR</sequence>
<dbReference type="AlphaFoldDB" id="A0A7Y6I206"/>
<dbReference type="Proteomes" id="UP000586042">
    <property type="component" value="Unassembled WGS sequence"/>
</dbReference>
<evidence type="ECO:0000313" key="1">
    <source>
        <dbReference type="EMBL" id="NUW30247.1"/>
    </source>
</evidence>
<keyword evidence="2" id="KW-1185">Reference proteome</keyword>
<dbReference type="EMBL" id="JABWGN010000001">
    <property type="protein sequence ID" value="NUW30247.1"/>
    <property type="molecule type" value="Genomic_DNA"/>
</dbReference>
<protein>
    <submittedName>
        <fullName evidence="1">Uncharacterized protein</fullName>
    </submittedName>
</protein>
<name>A0A7Y6I206_9ACTN</name>
<accession>A0A7Y6I206</accession>
<reference evidence="1 2" key="1">
    <citation type="submission" date="2020-06" db="EMBL/GenBank/DDBJ databases">
        <title>Nonomuraea sp. SMC257, a novel actinomycete isolated from soil.</title>
        <authorList>
            <person name="Chanama M."/>
        </authorList>
    </citation>
    <scope>NUCLEOTIDE SEQUENCE [LARGE SCALE GENOMIC DNA]</scope>
    <source>
        <strain evidence="1 2">SMC257</strain>
    </source>
</reference>
<proteinExistence type="predicted"/>
<dbReference type="RefSeq" id="WP_175587699.1">
    <property type="nucleotide sequence ID" value="NZ_JABWGN010000001.1"/>
</dbReference>
<evidence type="ECO:0000313" key="2">
    <source>
        <dbReference type="Proteomes" id="UP000586042"/>
    </source>
</evidence>
<gene>
    <name evidence="1" type="ORF">HTZ77_02215</name>
</gene>